<feature type="compositionally biased region" description="Low complexity" evidence="2">
    <location>
        <begin position="264"/>
        <end position="296"/>
    </location>
</feature>
<dbReference type="SMART" id="SM00559">
    <property type="entry name" value="Ku78"/>
    <property type="match status" value="1"/>
</dbReference>
<dbReference type="HAMAP" id="MF_01875">
    <property type="entry name" value="Prokaryotic_Ku"/>
    <property type="match status" value="1"/>
</dbReference>
<dbReference type="Pfam" id="PF02735">
    <property type="entry name" value="Ku"/>
    <property type="match status" value="1"/>
</dbReference>
<reference evidence="4" key="1">
    <citation type="submission" date="2020-05" db="EMBL/GenBank/DDBJ databases">
        <authorList>
            <person name="Chiriac C."/>
            <person name="Salcher M."/>
            <person name="Ghai R."/>
            <person name="Kavagutti S V."/>
        </authorList>
    </citation>
    <scope>NUCLEOTIDE SEQUENCE</scope>
</reference>
<evidence type="ECO:0000313" key="4">
    <source>
        <dbReference type="EMBL" id="CAB4687754.1"/>
    </source>
</evidence>
<dbReference type="InterPro" id="IPR009187">
    <property type="entry name" value="Prok_Ku"/>
</dbReference>
<dbReference type="AlphaFoldDB" id="A0A6J6NSL7"/>
<dbReference type="PANTHER" id="PTHR41251">
    <property type="entry name" value="NON-HOMOLOGOUS END JOINING PROTEIN KU"/>
    <property type="match status" value="1"/>
</dbReference>
<dbReference type="PANTHER" id="PTHR41251:SF1">
    <property type="entry name" value="NON-HOMOLOGOUS END JOINING PROTEIN KU"/>
    <property type="match status" value="1"/>
</dbReference>
<feature type="region of interest" description="Disordered" evidence="2">
    <location>
        <begin position="264"/>
        <end position="302"/>
    </location>
</feature>
<proteinExistence type="inferred from homology"/>
<evidence type="ECO:0000256" key="1">
    <source>
        <dbReference type="ARBA" id="ARBA00023125"/>
    </source>
</evidence>
<protein>
    <submittedName>
        <fullName evidence="4">Unannotated protein</fullName>
    </submittedName>
</protein>
<dbReference type="GO" id="GO:0003690">
    <property type="term" value="F:double-stranded DNA binding"/>
    <property type="evidence" value="ECO:0007669"/>
    <property type="project" value="TreeGrafter"/>
</dbReference>
<organism evidence="4">
    <name type="scientific">freshwater metagenome</name>
    <dbReference type="NCBI Taxonomy" id="449393"/>
    <lineage>
        <taxon>unclassified sequences</taxon>
        <taxon>metagenomes</taxon>
        <taxon>ecological metagenomes</taxon>
    </lineage>
</organism>
<dbReference type="GO" id="GO:0006303">
    <property type="term" value="P:double-strand break repair via nonhomologous end joining"/>
    <property type="evidence" value="ECO:0007669"/>
    <property type="project" value="InterPro"/>
</dbReference>
<keyword evidence="1" id="KW-0238">DNA-binding</keyword>
<accession>A0A6J6NSL7</accession>
<dbReference type="InterPro" id="IPR016194">
    <property type="entry name" value="SPOC-like_C_dom_sf"/>
</dbReference>
<gene>
    <name evidence="4" type="ORF">UFOPK2399_00478</name>
</gene>
<dbReference type="InterPro" id="IPR006164">
    <property type="entry name" value="DNA_bd_Ku70/Ku80"/>
</dbReference>
<dbReference type="Gene3D" id="2.40.290.10">
    <property type="match status" value="1"/>
</dbReference>
<evidence type="ECO:0000256" key="2">
    <source>
        <dbReference type="SAM" id="MobiDB-lite"/>
    </source>
</evidence>
<dbReference type="EMBL" id="CAEZXP010000001">
    <property type="protein sequence ID" value="CAB4687754.1"/>
    <property type="molecule type" value="Genomic_DNA"/>
</dbReference>
<sequence>MRTTWNGSISFGLVNIPVGLAPATASSARQSDVQFRLLHRDCLTPIKQKRWCPVHDVEVGPDQLVKGWEVSKGEFVAIDDAEIEAIEEHDTSRAIGITRFIPLGEVDPMYYDRSYFLIPSGAEAQRRPYALLLRAMTDAGVAGLGSFVLAGKEKLCLIRAAGEALVLETLFVHDDVRSNAEIAEAVAASPVKDDELLLAQQIISGLSGNFDPTELRSGYRERLRSLLEAKLEGRAPEPQPAAPVATPAEDLMAVLRASVIAAKAAATTPATPKTKALSKTAASAAGKKPAAAPKRSAAGKKA</sequence>
<dbReference type="NCBIfam" id="TIGR02772">
    <property type="entry name" value="Ku_bact"/>
    <property type="match status" value="1"/>
</dbReference>
<name>A0A6J6NSL7_9ZZZZ</name>
<dbReference type="PIRSF" id="PIRSF006493">
    <property type="entry name" value="Prok_Ku"/>
    <property type="match status" value="1"/>
</dbReference>
<feature type="domain" description="Ku" evidence="3">
    <location>
        <begin position="56"/>
        <end position="187"/>
    </location>
</feature>
<dbReference type="SUPFAM" id="SSF100939">
    <property type="entry name" value="SPOC domain-like"/>
    <property type="match status" value="1"/>
</dbReference>
<evidence type="ECO:0000259" key="3">
    <source>
        <dbReference type="SMART" id="SM00559"/>
    </source>
</evidence>